<evidence type="ECO:0000313" key="2">
    <source>
        <dbReference type="EMBL" id="TFK17369.1"/>
    </source>
</evidence>
<evidence type="ECO:0000313" key="3">
    <source>
        <dbReference type="Proteomes" id="UP000307440"/>
    </source>
</evidence>
<sequence length="341" mass="38170">MTTYPDRVREQLQSLLDDPRSFPTARGFCDRLHTNNPMKPSEDAAVPSVENNNYERWCFKNGDVATIKAVLQVQPLTPDDALEHCYPDGIIKSSEAALKAILFLQSALDKKRPGLPDANIIHCVRTLRNQNQFVLVLTSHLIFPSLQLGNDDSIPSVTLDDLDDDETPLSPSGTSRPTQQVRLRATYSPSKTSQTGLYGECIEIADTKVEPPKIFNGKGELVHPKHYNTLPAKFLAIVEASICTIQFKPEGESHDKRVTHLRLESLRILDQSLMQAASPEPDAEGSPTPQGKRKRKRKSPTKPKTTRKKQKTRASTSKAAEDEKEEDETLDEMEMDEDENL</sequence>
<organism evidence="2 3">
    <name type="scientific">Coprinopsis marcescibilis</name>
    <name type="common">Agaric fungus</name>
    <name type="synonym">Psathyrella marcescibilis</name>
    <dbReference type="NCBI Taxonomy" id="230819"/>
    <lineage>
        <taxon>Eukaryota</taxon>
        <taxon>Fungi</taxon>
        <taxon>Dikarya</taxon>
        <taxon>Basidiomycota</taxon>
        <taxon>Agaricomycotina</taxon>
        <taxon>Agaricomycetes</taxon>
        <taxon>Agaricomycetidae</taxon>
        <taxon>Agaricales</taxon>
        <taxon>Agaricineae</taxon>
        <taxon>Psathyrellaceae</taxon>
        <taxon>Coprinopsis</taxon>
    </lineage>
</organism>
<protein>
    <submittedName>
        <fullName evidence="2">Uncharacterized protein</fullName>
    </submittedName>
</protein>
<keyword evidence="3" id="KW-1185">Reference proteome</keyword>
<proteinExistence type="predicted"/>
<evidence type="ECO:0000256" key="1">
    <source>
        <dbReference type="SAM" id="MobiDB-lite"/>
    </source>
</evidence>
<feature type="compositionally biased region" description="Polar residues" evidence="1">
    <location>
        <begin position="169"/>
        <end position="179"/>
    </location>
</feature>
<accession>A0A5C3KBC9</accession>
<dbReference type="AlphaFoldDB" id="A0A5C3KBC9"/>
<name>A0A5C3KBC9_COPMA</name>
<gene>
    <name evidence="2" type="ORF">FA15DRAFT_698471</name>
</gene>
<feature type="region of interest" description="Disordered" evidence="1">
    <location>
        <begin position="157"/>
        <end position="179"/>
    </location>
</feature>
<feature type="region of interest" description="Disordered" evidence="1">
    <location>
        <begin position="275"/>
        <end position="341"/>
    </location>
</feature>
<feature type="compositionally biased region" description="Basic residues" evidence="1">
    <location>
        <begin position="291"/>
        <end position="312"/>
    </location>
</feature>
<feature type="compositionally biased region" description="Acidic residues" evidence="1">
    <location>
        <begin position="322"/>
        <end position="341"/>
    </location>
</feature>
<dbReference type="EMBL" id="ML210521">
    <property type="protein sequence ID" value="TFK17369.1"/>
    <property type="molecule type" value="Genomic_DNA"/>
</dbReference>
<reference evidence="2 3" key="1">
    <citation type="journal article" date="2019" name="Nat. Ecol. Evol.">
        <title>Megaphylogeny resolves global patterns of mushroom evolution.</title>
        <authorList>
            <person name="Varga T."/>
            <person name="Krizsan K."/>
            <person name="Foldi C."/>
            <person name="Dima B."/>
            <person name="Sanchez-Garcia M."/>
            <person name="Sanchez-Ramirez S."/>
            <person name="Szollosi G.J."/>
            <person name="Szarkandi J.G."/>
            <person name="Papp V."/>
            <person name="Albert L."/>
            <person name="Andreopoulos W."/>
            <person name="Angelini C."/>
            <person name="Antonin V."/>
            <person name="Barry K.W."/>
            <person name="Bougher N.L."/>
            <person name="Buchanan P."/>
            <person name="Buyck B."/>
            <person name="Bense V."/>
            <person name="Catcheside P."/>
            <person name="Chovatia M."/>
            <person name="Cooper J."/>
            <person name="Damon W."/>
            <person name="Desjardin D."/>
            <person name="Finy P."/>
            <person name="Geml J."/>
            <person name="Haridas S."/>
            <person name="Hughes K."/>
            <person name="Justo A."/>
            <person name="Karasinski D."/>
            <person name="Kautmanova I."/>
            <person name="Kiss B."/>
            <person name="Kocsube S."/>
            <person name="Kotiranta H."/>
            <person name="LaButti K.M."/>
            <person name="Lechner B.E."/>
            <person name="Liimatainen K."/>
            <person name="Lipzen A."/>
            <person name="Lukacs Z."/>
            <person name="Mihaltcheva S."/>
            <person name="Morgado L.N."/>
            <person name="Niskanen T."/>
            <person name="Noordeloos M.E."/>
            <person name="Ohm R.A."/>
            <person name="Ortiz-Santana B."/>
            <person name="Ovrebo C."/>
            <person name="Racz N."/>
            <person name="Riley R."/>
            <person name="Savchenko A."/>
            <person name="Shiryaev A."/>
            <person name="Soop K."/>
            <person name="Spirin V."/>
            <person name="Szebenyi C."/>
            <person name="Tomsovsky M."/>
            <person name="Tulloss R.E."/>
            <person name="Uehling J."/>
            <person name="Grigoriev I.V."/>
            <person name="Vagvolgyi C."/>
            <person name="Papp T."/>
            <person name="Martin F.M."/>
            <person name="Miettinen O."/>
            <person name="Hibbett D.S."/>
            <person name="Nagy L.G."/>
        </authorList>
    </citation>
    <scope>NUCLEOTIDE SEQUENCE [LARGE SCALE GENOMIC DNA]</scope>
    <source>
        <strain evidence="2 3">CBS 121175</strain>
    </source>
</reference>
<dbReference type="Proteomes" id="UP000307440">
    <property type="component" value="Unassembled WGS sequence"/>
</dbReference>